<name>A0AAV4JF60_9GAST</name>
<dbReference type="EMBL" id="BMAT01003103">
    <property type="protein sequence ID" value="GFS20420.1"/>
    <property type="molecule type" value="Genomic_DNA"/>
</dbReference>
<evidence type="ECO:0000313" key="2">
    <source>
        <dbReference type="Proteomes" id="UP000762676"/>
    </source>
</evidence>
<gene>
    <name evidence="1" type="ORF">ElyMa_001570400</name>
</gene>
<dbReference type="AlphaFoldDB" id="A0AAV4JF60"/>
<evidence type="ECO:0000313" key="1">
    <source>
        <dbReference type="EMBL" id="GFS20420.1"/>
    </source>
</evidence>
<keyword evidence="2" id="KW-1185">Reference proteome</keyword>
<accession>A0AAV4JF60</accession>
<dbReference type="Proteomes" id="UP000762676">
    <property type="component" value="Unassembled WGS sequence"/>
</dbReference>
<proteinExistence type="predicted"/>
<sequence length="72" mass="7903">MEAGLIALTDWSPVWPGNLADTTWNKWNLKALPGGTSAVIGKLSLREDLRETIQPTALCQFRSYITEGAVDN</sequence>
<protein>
    <submittedName>
        <fullName evidence="1">Uncharacterized protein</fullName>
    </submittedName>
</protein>
<organism evidence="1 2">
    <name type="scientific">Elysia marginata</name>
    <dbReference type="NCBI Taxonomy" id="1093978"/>
    <lineage>
        <taxon>Eukaryota</taxon>
        <taxon>Metazoa</taxon>
        <taxon>Spiralia</taxon>
        <taxon>Lophotrochozoa</taxon>
        <taxon>Mollusca</taxon>
        <taxon>Gastropoda</taxon>
        <taxon>Heterobranchia</taxon>
        <taxon>Euthyneura</taxon>
        <taxon>Panpulmonata</taxon>
        <taxon>Sacoglossa</taxon>
        <taxon>Placobranchoidea</taxon>
        <taxon>Plakobranchidae</taxon>
        <taxon>Elysia</taxon>
    </lineage>
</organism>
<comment type="caution">
    <text evidence="1">The sequence shown here is derived from an EMBL/GenBank/DDBJ whole genome shotgun (WGS) entry which is preliminary data.</text>
</comment>
<reference evidence="1 2" key="1">
    <citation type="journal article" date="2021" name="Elife">
        <title>Chloroplast acquisition without the gene transfer in kleptoplastic sea slugs, Plakobranchus ocellatus.</title>
        <authorList>
            <person name="Maeda T."/>
            <person name="Takahashi S."/>
            <person name="Yoshida T."/>
            <person name="Shimamura S."/>
            <person name="Takaki Y."/>
            <person name="Nagai Y."/>
            <person name="Toyoda A."/>
            <person name="Suzuki Y."/>
            <person name="Arimoto A."/>
            <person name="Ishii H."/>
            <person name="Satoh N."/>
            <person name="Nishiyama T."/>
            <person name="Hasebe M."/>
            <person name="Maruyama T."/>
            <person name="Minagawa J."/>
            <person name="Obokata J."/>
            <person name="Shigenobu S."/>
        </authorList>
    </citation>
    <scope>NUCLEOTIDE SEQUENCE [LARGE SCALE GENOMIC DNA]</scope>
</reference>